<evidence type="ECO:0000313" key="3">
    <source>
        <dbReference type="Proteomes" id="UP001152885"/>
    </source>
</evidence>
<dbReference type="InterPro" id="IPR036045">
    <property type="entry name" value="Sec1-like_sf"/>
</dbReference>
<dbReference type="InterPro" id="IPR027482">
    <property type="entry name" value="Sec1-like_dom2"/>
</dbReference>
<dbReference type="OrthoDB" id="10262287at2759"/>
<evidence type="ECO:0008006" key="4">
    <source>
        <dbReference type="Google" id="ProtNLM"/>
    </source>
</evidence>
<dbReference type="InterPro" id="IPR001619">
    <property type="entry name" value="Sec1-like"/>
</dbReference>
<protein>
    <recommendedName>
        <fullName evidence="4">Sec1-like protein</fullName>
    </recommendedName>
</protein>
<sequence length="681" mass="78835">MTVESFNNLNLGNFNEITLNNLLNQLNKIYSLNNILILDPVLSPLLNYLTPFQNIKNSSKCQNVIWFNQDLLNISKDILSGYSSLIVILPENSETNGNLNLFHQFIQRFPTIKVNLIVKDCSKRFLLQLNDKLQGILIFEKIINLSEITNLSISTKIKLFNWKTLPVYIDDILICNIDDKLNGINEYFETPISQVNQLSDALINLLFKGITSQNHQHIFKLRNVFGKGNNSSLLIDQLLKIKLNQFYNSNFTDLETDFYENLFKSNTDLVVIERNLDYFPIIFNQLNYHGIIDDLFNINFEKITKLEPPNNKLNDDLYNQDLKHLNFAMIGSRLNKLAKIVQQQFKSSNPNDSNLDEMKNLVSNLGNLSLQQDLIKKHTFIGEEILRNTVELTELETFINFQNDVFEMDYKLQLSKLKYFLNNNFKLEFIWSTIILISLINDGIQNKDIDWISNELHGNYGLKMSINLEKLINYKIIRVIEDSNTNDFFSTLGLIQKKQTTPLPNNIIEDNSMGITGGKDIYKSNYTLINKFWNLHPMEGEEETSETINENSTNLLDLYPNPSFTLPGNTVPLIYRIIESLYFRDFLKYKPVANLQKRPNWDNLGLNTMFAGKTIDLNLDNVNDNNSKFIIIVIIGSIARSEITCLKYLQEKLQRNGQNKQIIIVSNGIINNTKLYNYINS</sequence>
<organism evidence="2 3">
    <name type="scientific">Candida verbasci</name>
    <dbReference type="NCBI Taxonomy" id="1227364"/>
    <lineage>
        <taxon>Eukaryota</taxon>
        <taxon>Fungi</taxon>
        <taxon>Dikarya</taxon>
        <taxon>Ascomycota</taxon>
        <taxon>Saccharomycotina</taxon>
        <taxon>Pichiomycetes</taxon>
        <taxon>Debaryomycetaceae</taxon>
        <taxon>Candida/Lodderomyces clade</taxon>
        <taxon>Candida</taxon>
    </lineage>
</organism>
<dbReference type="InterPro" id="IPR043155">
    <property type="entry name" value="VPS33_dom3b"/>
</dbReference>
<dbReference type="AlphaFoldDB" id="A0A9W4TRQ4"/>
<dbReference type="Proteomes" id="UP001152885">
    <property type="component" value="Unassembled WGS sequence"/>
</dbReference>
<evidence type="ECO:0000313" key="2">
    <source>
        <dbReference type="EMBL" id="CAI5756473.1"/>
    </source>
</evidence>
<comment type="caution">
    <text evidence="2">The sequence shown here is derived from an EMBL/GenBank/DDBJ whole genome shotgun (WGS) entry which is preliminary data.</text>
</comment>
<keyword evidence="3" id="KW-1185">Reference proteome</keyword>
<name>A0A9W4TRQ4_9ASCO</name>
<evidence type="ECO:0000256" key="1">
    <source>
        <dbReference type="ARBA" id="ARBA00009884"/>
    </source>
</evidence>
<comment type="similarity">
    <text evidence="1">Belongs to the STXBP/unc-18/SEC1 family.</text>
</comment>
<dbReference type="Gene3D" id="3.90.830.10">
    <property type="entry name" value="Syntaxin Binding Protein 1, Chain A, domain 2"/>
    <property type="match status" value="1"/>
</dbReference>
<gene>
    <name evidence="2" type="ORF">CANVERA_P0989</name>
</gene>
<reference evidence="2" key="1">
    <citation type="submission" date="2022-12" db="EMBL/GenBank/DDBJ databases">
        <authorList>
            <person name="Brejova B."/>
        </authorList>
    </citation>
    <scope>NUCLEOTIDE SEQUENCE</scope>
</reference>
<dbReference type="Pfam" id="PF00995">
    <property type="entry name" value="Sec1"/>
    <property type="match status" value="1"/>
</dbReference>
<dbReference type="PANTHER" id="PTHR11679">
    <property type="entry name" value="VESICLE PROTEIN SORTING-ASSOCIATED"/>
    <property type="match status" value="1"/>
</dbReference>
<proteinExistence type="inferred from homology"/>
<dbReference type="GO" id="GO:0016192">
    <property type="term" value="P:vesicle-mediated transport"/>
    <property type="evidence" value="ECO:0007669"/>
    <property type="project" value="InterPro"/>
</dbReference>
<dbReference type="Gene3D" id="1.25.40.850">
    <property type="match status" value="1"/>
</dbReference>
<dbReference type="SUPFAM" id="SSF56815">
    <property type="entry name" value="Sec1/munc18-like (SM) proteins"/>
    <property type="match status" value="1"/>
</dbReference>
<dbReference type="EMBL" id="CANTUO010000001">
    <property type="protein sequence ID" value="CAI5756473.1"/>
    <property type="molecule type" value="Genomic_DNA"/>
</dbReference>
<dbReference type="InterPro" id="IPR043127">
    <property type="entry name" value="Sec-1-like_dom3a"/>
</dbReference>
<dbReference type="Gene3D" id="3.40.50.1910">
    <property type="match status" value="1"/>
</dbReference>
<accession>A0A9W4TRQ4</accession>